<accession>A0A075ANI4</accession>
<organism evidence="1 3">
    <name type="scientific">Rozella allomycis (strain CSF55)</name>
    <dbReference type="NCBI Taxonomy" id="988480"/>
    <lineage>
        <taxon>Eukaryota</taxon>
        <taxon>Fungi</taxon>
        <taxon>Fungi incertae sedis</taxon>
        <taxon>Cryptomycota</taxon>
        <taxon>Cryptomycota incertae sedis</taxon>
        <taxon>Rozella</taxon>
    </lineage>
</organism>
<reference evidence="2" key="3">
    <citation type="submission" date="2018-08" db="EMBL/GenBank/DDBJ databases">
        <title>Leveraging single-cell genomics to expand the Fungal Tree of Life.</title>
        <authorList>
            <consortium name="DOE Joint Genome Institute"/>
            <person name="Ahrendt S.R."/>
            <person name="Quandt C.A."/>
            <person name="Ciobanu D."/>
            <person name="Clum A."/>
            <person name="Salamov A."/>
            <person name="Andreopoulos B."/>
            <person name="Cheng J.-F."/>
            <person name="Woyke T."/>
            <person name="Pelin A."/>
            <person name="Henrissat B."/>
            <person name="Reynolds N."/>
            <person name="Benny G.L."/>
            <person name="Smith M.E."/>
            <person name="James T.Y."/>
            <person name="Grigoriev I.V."/>
        </authorList>
    </citation>
    <scope>NUCLEOTIDE SEQUENCE</scope>
    <source>
        <strain evidence="2">CSF55</strain>
    </source>
</reference>
<keyword evidence="3" id="KW-1185">Reference proteome</keyword>
<evidence type="ECO:0000313" key="1">
    <source>
        <dbReference type="EMBL" id="EPZ31417.1"/>
    </source>
</evidence>
<sequence>MTLMTLIATTTFASPVPVGTVKAPSVVTTPKPAAPVNHTPSTGDIKTSRSGKVVNWAKKHPILTAVGVTGTGLAMAVPIVNNAGDDASLNKAEKSLKDSISRIESEWEKSTDRLSYEFGGNTLDGFY</sequence>
<name>A0A075ANI4_ROZAC</name>
<evidence type="ECO:0000313" key="3">
    <source>
        <dbReference type="Proteomes" id="UP000030755"/>
    </source>
</evidence>
<gene>
    <name evidence="1" type="ORF">O9G_003139</name>
    <name evidence="2" type="ORF">ROZALSC1DRAFT_28768</name>
</gene>
<dbReference type="AlphaFoldDB" id="A0A075ANI4"/>
<dbReference type="HOGENOM" id="CLU_1971768_0_0_1"/>
<proteinExistence type="predicted"/>
<reference evidence="4" key="2">
    <citation type="journal article" date="2018" name="Nat. Microbiol.">
        <title>Leveraging single-cell genomics to expand the fungal tree of life.</title>
        <authorList>
            <person name="Ahrendt S.R."/>
            <person name="Quandt C.A."/>
            <person name="Ciobanu D."/>
            <person name="Clum A."/>
            <person name="Salamov A."/>
            <person name="Andreopoulos B."/>
            <person name="Cheng J.F."/>
            <person name="Woyke T."/>
            <person name="Pelin A."/>
            <person name="Henrissat B."/>
            <person name="Reynolds N.K."/>
            <person name="Benny G.L."/>
            <person name="Smith M.E."/>
            <person name="James T.Y."/>
            <person name="Grigoriev I.V."/>
        </authorList>
    </citation>
    <scope>NUCLEOTIDE SEQUENCE [LARGE SCALE GENOMIC DNA]</scope>
    <source>
        <strain evidence="4">CSF55</strain>
    </source>
</reference>
<dbReference type="EMBL" id="KE561226">
    <property type="protein sequence ID" value="EPZ31417.1"/>
    <property type="molecule type" value="Genomic_DNA"/>
</dbReference>
<reference evidence="1 3" key="1">
    <citation type="journal article" date="2013" name="Curr. Biol.">
        <title>Shared signatures of parasitism and phylogenomics unite Cryptomycota and microsporidia.</title>
        <authorList>
            <person name="James T.Y."/>
            <person name="Pelin A."/>
            <person name="Bonen L."/>
            <person name="Ahrendt S."/>
            <person name="Sain D."/>
            <person name="Corradi N."/>
            <person name="Stajich J.E."/>
        </authorList>
    </citation>
    <scope>NUCLEOTIDE SEQUENCE [LARGE SCALE GENOMIC DNA]</scope>
    <source>
        <strain evidence="1 3">CSF55</strain>
        <strain evidence="1 3">CSF55</strain>
    </source>
</reference>
<dbReference type="EMBL" id="ML005186">
    <property type="protein sequence ID" value="RKP19652.1"/>
    <property type="molecule type" value="Genomic_DNA"/>
</dbReference>
<protein>
    <submittedName>
        <fullName evidence="1">Uncharacterized protein</fullName>
    </submittedName>
</protein>
<dbReference type="Proteomes" id="UP000281549">
    <property type="component" value="Unassembled WGS sequence"/>
</dbReference>
<evidence type="ECO:0000313" key="4">
    <source>
        <dbReference type="Proteomes" id="UP000281549"/>
    </source>
</evidence>
<dbReference type="Proteomes" id="UP000030755">
    <property type="component" value="Unassembled WGS sequence"/>
</dbReference>
<evidence type="ECO:0000313" key="2">
    <source>
        <dbReference type="EMBL" id="RKP19652.1"/>
    </source>
</evidence>